<accession>A0A1I7UTP8</accession>
<name>A0A1I7UTP8_9PELO</name>
<dbReference type="WBParaSite" id="Csp11.Scaffold630.g19250.t1">
    <property type="protein sequence ID" value="Csp11.Scaffold630.g19250.t1"/>
    <property type="gene ID" value="Csp11.Scaffold630.g19250"/>
</dbReference>
<dbReference type="Proteomes" id="UP000095282">
    <property type="component" value="Unplaced"/>
</dbReference>
<feature type="domain" description="F-box" evidence="1">
    <location>
        <begin position="1"/>
        <end position="38"/>
    </location>
</feature>
<dbReference type="AlphaFoldDB" id="A0A1I7UTP8"/>
<dbReference type="InterPro" id="IPR001810">
    <property type="entry name" value="F-box_dom"/>
</dbReference>
<sequence>MDLLRLPLLVLIEVFKNMDFYEKFWISLLSKRAKKTMKLTCVIPYFSFGLTESFDIHWEQDSWNNYTERDYCIGGIQMTLNFRSFSLTLLNGTYRQQLVLAGHLLDSFKVSEISVAFTDPTLSASVLEFMKMINQRQVSIQKFSYQVNGDSSEFIPRILDECTEVTDFISISAFFPDDFVYIPSRKFKATSFYVGSRTNWFDLGSFMNCRRITMKLSIESNRTVQCWSSIFTKWMDSDVGLQRLTLTHIEESGKQLIMEALSHQGTSRFIEEYMTEMKRRDGSEFFIYAFDNFIVIHTKQAYLERLRILSRARNPAN</sequence>
<proteinExistence type="predicted"/>
<dbReference type="eggNOG" id="ENOG502TKI0">
    <property type="taxonomic scope" value="Eukaryota"/>
</dbReference>
<evidence type="ECO:0000259" key="1">
    <source>
        <dbReference type="PROSITE" id="PS50181"/>
    </source>
</evidence>
<dbReference type="PANTHER" id="PTHR21503:SF52">
    <property type="entry name" value="F-BOX DOMAIN-CONTAINING PROTEIN"/>
    <property type="match status" value="1"/>
</dbReference>
<evidence type="ECO:0000313" key="3">
    <source>
        <dbReference type="WBParaSite" id="Csp11.Scaffold630.g19250.t1"/>
    </source>
</evidence>
<dbReference type="PROSITE" id="PS50181">
    <property type="entry name" value="FBOX"/>
    <property type="match status" value="1"/>
</dbReference>
<reference evidence="3" key="1">
    <citation type="submission" date="2016-11" db="UniProtKB">
        <authorList>
            <consortium name="WormBaseParasite"/>
        </authorList>
    </citation>
    <scope>IDENTIFICATION</scope>
</reference>
<organism evidence="2 3">
    <name type="scientific">Caenorhabditis tropicalis</name>
    <dbReference type="NCBI Taxonomy" id="1561998"/>
    <lineage>
        <taxon>Eukaryota</taxon>
        <taxon>Metazoa</taxon>
        <taxon>Ecdysozoa</taxon>
        <taxon>Nematoda</taxon>
        <taxon>Chromadorea</taxon>
        <taxon>Rhabditida</taxon>
        <taxon>Rhabditina</taxon>
        <taxon>Rhabditomorpha</taxon>
        <taxon>Rhabditoidea</taxon>
        <taxon>Rhabditidae</taxon>
        <taxon>Peloderinae</taxon>
        <taxon>Caenorhabditis</taxon>
    </lineage>
</organism>
<protein>
    <submittedName>
        <fullName evidence="3">F-box domain-containing protein</fullName>
    </submittedName>
</protein>
<dbReference type="Pfam" id="PF00646">
    <property type="entry name" value="F-box"/>
    <property type="match status" value="1"/>
</dbReference>
<evidence type="ECO:0000313" key="2">
    <source>
        <dbReference type="Proteomes" id="UP000095282"/>
    </source>
</evidence>
<dbReference type="PANTHER" id="PTHR21503">
    <property type="entry name" value="F-BOX-CONTAINING HYPOTHETICAL PROTEIN C.ELEGANS"/>
    <property type="match status" value="1"/>
</dbReference>
<keyword evidence="2" id="KW-1185">Reference proteome</keyword>